<evidence type="ECO:0000256" key="2">
    <source>
        <dbReference type="ARBA" id="ARBA00022692"/>
    </source>
</evidence>
<dbReference type="KEGG" id="bgt:106054891"/>
<gene>
    <name evidence="9" type="primary">106054891</name>
</gene>
<dbReference type="VEuPathDB" id="VectorBase:BGLAX_036536"/>
<dbReference type="GO" id="GO:0016020">
    <property type="term" value="C:membrane"/>
    <property type="evidence" value="ECO:0007669"/>
    <property type="project" value="UniProtKB-SubCell"/>
</dbReference>
<feature type="transmembrane region" description="Helical" evidence="7">
    <location>
        <begin position="49"/>
        <end position="67"/>
    </location>
</feature>
<keyword evidence="4 5" id="KW-0472">Membrane</keyword>
<reference evidence="9" key="1">
    <citation type="submission" date="2020-05" db="UniProtKB">
        <authorList>
            <consortium name="EnsemblMetazoa"/>
        </authorList>
    </citation>
    <scope>IDENTIFICATION</scope>
    <source>
        <strain evidence="9">BB02</strain>
    </source>
</reference>
<dbReference type="PANTHER" id="PTHR22776">
    <property type="entry name" value="MARVEL-CONTAINING POTENTIAL LIPID RAFT-ASSOCIATED PROTEIN"/>
    <property type="match status" value="1"/>
</dbReference>
<feature type="region of interest" description="Disordered" evidence="6">
    <location>
        <begin position="186"/>
        <end position="205"/>
    </location>
</feature>
<name>A0A2C9M305_BIOGL</name>
<feature type="transmembrane region" description="Helical" evidence="7">
    <location>
        <begin position="87"/>
        <end position="111"/>
    </location>
</feature>
<keyword evidence="2 5" id="KW-0812">Transmembrane</keyword>
<protein>
    <recommendedName>
        <fullName evidence="8">MARVEL domain-containing protein</fullName>
    </recommendedName>
</protein>
<evidence type="ECO:0000256" key="5">
    <source>
        <dbReference type="PROSITE-ProRule" id="PRU00581"/>
    </source>
</evidence>
<dbReference type="PROSITE" id="PS51225">
    <property type="entry name" value="MARVEL"/>
    <property type="match status" value="1"/>
</dbReference>
<sequence length="205" mass="23731">MTRQHDKQQCPCECRYGQYRGTSYGLTVMLGWARIPYGRRTYAKVRKTFVYTLLYLRPQILSLIAFICSASGRSDNCDDSYSSTYNYFEFVTMSAFITLMILWFLYALTLHTKLCFKLVPWKLVDLGYLIVYLVLYLIANIVISAQSCGKDSNKAAAAFGFFAFFCLCGHVFFAFREWRESRSESSANTTNNATEYSPDRNIEHY</sequence>
<evidence type="ECO:0000256" key="4">
    <source>
        <dbReference type="ARBA" id="ARBA00023136"/>
    </source>
</evidence>
<evidence type="ECO:0000259" key="8">
    <source>
        <dbReference type="PROSITE" id="PS51225"/>
    </source>
</evidence>
<organism evidence="9 10">
    <name type="scientific">Biomphalaria glabrata</name>
    <name type="common">Bloodfluke planorb</name>
    <name type="synonym">Freshwater snail</name>
    <dbReference type="NCBI Taxonomy" id="6526"/>
    <lineage>
        <taxon>Eukaryota</taxon>
        <taxon>Metazoa</taxon>
        <taxon>Spiralia</taxon>
        <taxon>Lophotrochozoa</taxon>
        <taxon>Mollusca</taxon>
        <taxon>Gastropoda</taxon>
        <taxon>Heterobranchia</taxon>
        <taxon>Euthyneura</taxon>
        <taxon>Panpulmonata</taxon>
        <taxon>Hygrophila</taxon>
        <taxon>Lymnaeoidea</taxon>
        <taxon>Planorbidae</taxon>
        <taxon>Biomphalaria</taxon>
    </lineage>
</organism>
<feature type="domain" description="MARVEL" evidence="8">
    <location>
        <begin position="46"/>
        <end position="179"/>
    </location>
</feature>
<dbReference type="STRING" id="6526.A0A2C9M305"/>
<comment type="subcellular location">
    <subcellularLocation>
        <location evidence="1">Membrane</location>
        <topology evidence="1">Multi-pass membrane protein</topology>
    </subcellularLocation>
</comment>
<dbReference type="InterPro" id="IPR050578">
    <property type="entry name" value="MARVEL-CKLF_proteins"/>
</dbReference>
<feature type="transmembrane region" description="Helical" evidence="7">
    <location>
        <begin position="155"/>
        <end position="175"/>
    </location>
</feature>
<dbReference type="Proteomes" id="UP000076420">
    <property type="component" value="Unassembled WGS sequence"/>
</dbReference>
<accession>A0A2C9M305</accession>
<evidence type="ECO:0000313" key="10">
    <source>
        <dbReference type="Proteomes" id="UP000076420"/>
    </source>
</evidence>
<feature type="transmembrane region" description="Helical" evidence="7">
    <location>
        <begin position="123"/>
        <end position="143"/>
    </location>
</feature>
<dbReference type="EnsemblMetazoa" id="BGLB037847-RA">
    <property type="protein sequence ID" value="BGLB037847-PA"/>
    <property type="gene ID" value="BGLB037847"/>
</dbReference>
<dbReference type="AlphaFoldDB" id="A0A2C9M305"/>
<evidence type="ECO:0000256" key="7">
    <source>
        <dbReference type="SAM" id="Phobius"/>
    </source>
</evidence>
<evidence type="ECO:0000256" key="3">
    <source>
        <dbReference type="ARBA" id="ARBA00022989"/>
    </source>
</evidence>
<dbReference type="VEuPathDB" id="VectorBase:BGLB037847"/>
<dbReference type="PANTHER" id="PTHR22776:SF89">
    <property type="entry name" value="CKLF-LIKE MARVEL TRANSMEMBRANE DOMAIN-CONTAINING PROTEIN 7"/>
    <property type="match status" value="1"/>
</dbReference>
<evidence type="ECO:0000256" key="6">
    <source>
        <dbReference type="SAM" id="MobiDB-lite"/>
    </source>
</evidence>
<dbReference type="InterPro" id="IPR008253">
    <property type="entry name" value="Marvel"/>
</dbReference>
<dbReference type="Pfam" id="PF01284">
    <property type="entry name" value="MARVEL"/>
    <property type="match status" value="1"/>
</dbReference>
<keyword evidence="3 7" id="KW-1133">Transmembrane helix</keyword>
<evidence type="ECO:0000313" key="9">
    <source>
        <dbReference type="EnsemblMetazoa" id="BGLB037847-PA"/>
    </source>
</evidence>
<proteinExistence type="predicted"/>
<dbReference type="OrthoDB" id="10028364at2759"/>
<evidence type="ECO:0000256" key="1">
    <source>
        <dbReference type="ARBA" id="ARBA00004141"/>
    </source>
</evidence>